<dbReference type="RefSeq" id="WP_073341325.1">
    <property type="nucleotide sequence ID" value="NZ_FQVH01000002.1"/>
</dbReference>
<keyword evidence="2" id="KW-1185">Reference proteome</keyword>
<dbReference type="Proteomes" id="UP000184088">
    <property type="component" value="Unassembled WGS sequence"/>
</dbReference>
<dbReference type="STRING" id="1121256.SAMN02746089_00298"/>
<name>A0A1M4TTU2_9THEO</name>
<evidence type="ECO:0000313" key="1">
    <source>
        <dbReference type="EMBL" id="SHE47825.1"/>
    </source>
</evidence>
<dbReference type="AlphaFoldDB" id="A0A1M4TTU2"/>
<dbReference type="SUPFAM" id="SSF47240">
    <property type="entry name" value="Ferritin-like"/>
    <property type="match status" value="1"/>
</dbReference>
<organism evidence="1 2">
    <name type="scientific">Caldanaerobius fijiensis DSM 17918</name>
    <dbReference type="NCBI Taxonomy" id="1121256"/>
    <lineage>
        <taxon>Bacteria</taxon>
        <taxon>Bacillati</taxon>
        <taxon>Bacillota</taxon>
        <taxon>Clostridia</taxon>
        <taxon>Thermoanaerobacterales</taxon>
        <taxon>Thermoanaerobacteraceae</taxon>
        <taxon>Caldanaerobius</taxon>
    </lineage>
</organism>
<reference evidence="1 2" key="1">
    <citation type="submission" date="2016-11" db="EMBL/GenBank/DDBJ databases">
        <authorList>
            <person name="Jaros S."/>
            <person name="Januszkiewicz K."/>
            <person name="Wedrychowicz H."/>
        </authorList>
    </citation>
    <scope>NUCLEOTIDE SEQUENCE [LARGE SCALE GENOMIC DNA]</scope>
    <source>
        <strain evidence="1 2">DSM 17918</strain>
    </source>
</reference>
<accession>A0A1M4TTU2</accession>
<dbReference type="Gene3D" id="1.20.1260.10">
    <property type="match status" value="1"/>
</dbReference>
<evidence type="ECO:0000313" key="2">
    <source>
        <dbReference type="Proteomes" id="UP000184088"/>
    </source>
</evidence>
<dbReference type="OrthoDB" id="1707820at2"/>
<protein>
    <recommendedName>
        <fullName evidence="3">Coat F domain-containing protein</fullName>
    </recommendedName>
</protein>
<dbReference type="EMBL" id="FQVH01000002">
    <property type="protein sequence ID" value="SHE47825.1"/>
    <property type="molecule type" value="Genomic_DNA"/>
</dbReference>
<dbReference type="InterPro" id="IPR012347">
    <property type="entry name" value="Ferritin-like"/>
</dbReference>
<evidence type="ECO:0008006" key="3">
    <source>
        <dbReference type="Google" id="ProtNLM"/>
    </source>
</evidence>
<gene>
    <name evidence="1" type="ORF">SAMN02746089_00298</name>
</gene>
<sequence length="76" mass="8992">MTERELLVLQDQLSNEELLIKKFRSYANESSDPEIKDECNRIAQKHMNHFNMLMRHINSAAAQGQYGQGYMPQRMY</sequence>
<dbReference type="InterPro" id="IPR009078">
    <property type="entry name" value="Ferritin-like_SF"/>
</dbReference>
<proteinExistence type="predicted"/>